<feature type="domain" description="YgjP-like metallopeptidase" evidence="1">
    <location>
        <begin position="31"/>
        <end position="232"/>
    </location>
</feature>
<protein>
    <submittedName>
        <fullName evidence="2">Metal-dependent hydrolase</fullName>
    </submittedName>
</protein>
<evidence type="ECO:0000313" key="2">
    <source>
        <dbReference type="EMBL" id="OGM63616.1"/>
    </source>
</evidence>
<accession>A0A1F8BHT1</accession>
<proteinExistence type="predicted"/>
<sequence length="242" mass="28902">MNTNASLLKVVGIEVTVLHKNVKNLHLNVLPPDGKVRVTAPNRINEDAIRTFLITRLSWIKKKQQNFKNQERQTPRKYKSGESHYFLGKRYKLVVKENAGKSGIQIKGKKEIILTIKRDSSVLYRERVINDFYRNELKQILTPLMQKWQDKIKVKPNFWGIRKMKTRWGTCDNKKKNIWFNLELIKKPDSCIQYVVVHELAHLLERKHNDKFISLLDQFLPKWRHEKDELNQFVLSHEKWSY</sequence>
<dbReference type="PANTHER" id="PTHR30399">
    <property type="entry name" value="UNCHARACTERIZED PROTEIN YGJP"/>
    <property type="match status" value="1"/>
</dbReference>
<keyword evidence="2" id="KW-0378">Hydrolase</keyword>
<dbReference type="EMBL" id="MGHH01000016">
    <property type="protein sequence ID" value="OGM63616.1"/>
    <property type="molecule type" value="Genomic_DNA"/>
</dbReference>
<name>A0A1F8BHT1_9BACT</name>
<evidence type="ECO:0000313" key="3">
    <source>
        <dbReference type="Proteomes" id="UP000176725"/>
    </source>
</evidence>
<gene>
    <name evidence="2" type="ORF">A2893_02685</name>
</gene>
<dbReference type="STRING" id="1802521.A2893_02685"/>
<dbReference type="Gene3D" id="3.30.2010.10">
    <property type="entry name" value="Metalloproteases ('zincins'), catalytic domain"/>
    <property type="match status" value="1"/>
</dbReference>
<dbReference type="PANTHER" id="PTHR30399:SF1">
    <property type="entry name" value="UTP PYROPHOSPHATASE"/>
    <property type="match status" value="1"/>
</dbReference>
<dbReference type="SUPFAM" id="SSF55486">
    <property type="entry name" value="Metalloproteases ('zincins'), catalytic domain"/>
    <property type="match status" value="1"/>
</dbReference>
<dbReference type="Proteomes" id="UP000176725">
    <property type="component" value="Unassembled WGS sequence"/>
</dbReference>
<dbReference type="GO" id="GO:0016787">
    <property type="term" value="F:hydrolase activity"/>
    <property type="evidence" value="ECO:0007669"/>
    <property type="project" value="UniProtKB-KW"/>
</dbReference>
<dbReference type="AlphaFoldDB" id="A0A1F8BHT1"/>
<reference evidence="2 3" key="1">
    <citation type="journal article" date="2016" name="Nat. Commun.">
        <title>Thousands of microbial genomes shed light on interconnected biogeochemical processes in an aquifer system.</title>
        <authorList>
            <person name="Anantharaman K."/>
            <person name="Brown C.T."/>
            <person name="Hug L.A."/>
            <person name="Sharon I."/>
            <person name="Castelle C.J."/>
            <person name="Probst A.J."/>
            <person name="Thomas B.C."/>
            <person name="Singh A."/>
            <person name="Wilkins M.J."/>
            <person name="Karaoz U."/>
            <person name="Brodie E.L."/>
            <person name="Williams K.H."/>
            <person name="Hubbard S.S."/>
            <person name="Banfield J.F."/>
        </authorList>
    </citation>
    <scope>NUCLEOTIDE SEQUENCE [LARGE SCALE GENOMIC DNA]</scope>
</reference>
<dbReference type="InterPro" id="IPR053136">
    <property type="entry name" value="UTP_pyrophosphatase-like"/>
</dbReference>
<dbReference type="CDD" id="cd07344">
    <property type="entry name" value="M48_yhfN_like"/>
    <property type="match status" value="1"/>
</dbReference>
<dbReference type="InterPro" id="IPR002725">
    <property type="entry name" value="YgjP-like_metallopeptidase"/>
</dbReference>
<dbReference type="Pfam" id="PF01863">
    <property type="entry name" value="YgjP-like"/>
    <property type="match status" value="1"/>
</dbReference>
<organism evidence="2 3">
    <name type="scientific">Candidatus Woesebacteria bacterium RIFCSPLOWO2_01_FULL_39_25</name>
    <dbReference type="NCBI Taxonomy" id="1802521"/>
    <lineage>
        <taxon>Bacteria</taxon>
        <taxon>Candidatus Woeseibacteriota</taxon>
    </lineage>
</organism>
<comment type="caution">
    <text evidence="2">The sequence shown here is derived from an EMBL/GenBank/DDBJ whole genome shotgun (WGS) entry which is preliminary data.</text>
</comment>
<evidence type="ECO:0000259" key="1">
    <source>
        <dbReference type="Pfam" id="PF01863"/>
    </source>
</evidence>